<name>A0A381SEX6_9ZZZZ</name>
<dbReference type="SUPFAM" id="SSF51366">
    <property type="entry name" value="Ribulose-phoshate binding barrel"/>
    <property type="match status" value="1"/>
</dbReference>
<accession>A0A381SEX6</accession>
<dbReference type="PANTHER" id="PTHR43406:SF1">
    <property type="entry name" value="TRYPTOPHAN SYNTHASE ALPHA CHAIN, CHLOROPLASTIC"/>
    <property type="match status" value="1"/>
</dbReference>
<evidence type="ECO:0000256" key="3">
    <source>
        <dbReference type="ARBA" id="ARBA00012043"/>
    </source>
</evidence>
<dbReference type="Gene3D" id="3.20.20.70">
    <property type="entry name" value="Aldolase class I"/>
    <property type="match status" value="1"/>
</dbReference>
<sequence length="216" mass="24087">MPFSDPMADGPTIQLSSNRAINNGTNLETIFNICKNIRKINNAIPIVLMGYYNVIFHFGVKRFVCECSKIGIDGLIIVDLQPEEDPELFDEIQFHDIDLIRLITPTTDPKRLKKIIQHASGFLYYVTITGITGQKSADMKELKHSVKEIRRQSNLPIVAGFGIKDKNQVSEICAITDGAVVGSSIVKIIENNLNQSDVILKLIGDFVKELKKGTNQ</sequence>
<dbReference type="EC" id="4.2.1.20" evidence="3"/>
<dbReference type="Pfam" id="PF00290">
    <property type="entry name" value="Trp_syntA"/>
    <property type="match status" value="1"/>
</dbReference>
<proteinExistence type="inferred from homology"/>
<dbReference type="GO" id="GO:0005829">
    <property type="term" value="C:cytosol"/>
    <property type="evidence" value="ECO:0007669"/>
    <property type="project" value="TreeGrafter"/>
</dbReference>
<evidence type="ECO:0000313" key="9">
    <source>
        <dbReference type="EMBL" id="SVA02496.1"/>
    </source>
</evidence>
<keyword evidence="6" id="KW-0057">Aromatic amino acid biosynthesis</keyword>
<dbReference type="CDD" id="cd04724">
    <property type="entry name" value="Tryptophan_synthase_alpha"/>
    <property type="match status" value="1"/>
</dbReference>
<keyword evidence="5" id="KW-0822">Tryptophan biosynthesis</keyword>
<comment type="catalytic activity">
    <reaction evidence="8">
        <text>(1S,2R)-1-C-(indol-3-yl)glycerol 3-phosphate + L-serine = D-glyceraldehyde 3-phosphate + L-tryptophan + H2O</text>
        <dbReference type="Rhea" id="RHEA:10532"/>
        <dbReference type="ChEBI" id="CHEBI:15377"/>
        <dbReference type="ChEBI" id="CHEBI:33384"/>
        <dbReference type="ChEBI" id="CHEBI:57912"/>
        <dbReference type="ChEBI" id="CHEBI:58866"/>
        <dbReference type="ChEBI" id="CHEBI:59776"/>
        <dbReference type="EC" id="4.2.1.20"/>
    </reaction>
</comment>
<keyword evidence="4" id="KW-0028">Amino-acid biosynthesis</keyword>
<dbReference type="AlphaFoldDB" id="A0A381SEX6"/>
<evidence type="ECO:0000256" key="6">
    <source>
        <dbReference type="ARBA" id="ARBA00023141"/>
    </source>
</evidence>
<keyword evidence="7" id="KW-0456">Lyase</keyword>
<dbReference type="EMBL" id="UINC01003011">
    <property type="protein sequence ID" value="SVA02496.1"/>
    <property type="molecule type" value="Genomic_DNA"/>
</dbReference>
<dbReference type="PANTHER" id="PTHR43406">
    <property type="entry name" value="TRYPTOPHAN SYNTHASE, ALPHA CHAIN"/>
    <property type="match status" value="1"/>
</dbReference>
<comment type="pathway">
    <text evidence="1">Amino-acid biosynthesis; L-tryptophan biosynthesis; L-tryptophan from chorismate: step 5/5.</text>
</comment>
<dbReference type="HAMAP" id="MF_00131">
    <property type="entry name" value="Trp_synth_alpha"/>
    <property type="match status" value="1"/>
</dbReference>
<evidence type="ECO:0000256" key="8">
    <source>
        <dbReference type="ARBA" id="ARBA00049047"/>
    </source>
</evidence>
<evidence type="ECO:0000256" key="5">
    <source>
        <dbReference type="ARBA" id="ARBA00022822"/>
    </source>
</evidence>
<dbReference type="NCBIfam" id="TIGR00262">
    <property type="entry name" value="trpA"/>
    <property type="match status" value="1"/>
</dbReference>
<dbReference type="InterPro" id="IPR013785">
    <property type="entry name" value="Aldolase_TIM"/>
</dbReference>
<organism evidence="9">
    <name type="scientific">marine metagenome</name>
    <dbReference type="NCBI Taxonomy" id="408172"/>
    <lineage>
        <taxon>unclassified sequences</taxon>
        <taxon>metagenomes</taxon>
        <taxon>ecological metagenomes</taxon>
    </lineage>
</organism>
<evidence type="ECO:0000256" key="4">
    <source>
        <dbReference type="ARBA" id="ARBA00022605"/>
    </source>
</evidence>
<dbReference type="InterPro" id="IPR002028">
    <property type="entry name" value="Trp_synthase_suA"/>
</dbReference>
<evidence type="ECO:0000256" key="2">
    <source>
        <dbReference type="ARBA" id="ARBA00011270"/>
    </source>
</evidence>
<evidence type="ECO:0000256" key="7">
    <source>
        <dbReference type="ARBA" id="ARBA00023239"/>
    </source>
</evidence>
<evidence type="ECO:0000256" key="1">
    <source>
        <dbReference type="ARBA" id="ARBA00004733"/>
    </source>
</evidence>
<reference evidence="9" key="1">
    <citation type="submission" date="2018-05" db="EMBL/GenBank/DDBJ databases">
        <authorList>
            <person name="Lanie J.A."/>
            <person name="Ng W.-L."/>
            <person name="Kazmierczak K.M."/>
            <person name="Andrzejewski T.M."/>
            <person name="Davidsen T.M."/>
            <person name="Wayne K.J."/>
            <person name="Tettelin H."/>
            <person name="Glass J.I."/>
            <person name="Rusch D."/>
            <person name="Podicherti R."/>
            <person name="Tsui H.-C.T."/>
            <person name="Winkler M.E."/>
        </authorList>
    </citation>
    <scope>NUCLEOTIDE SEQUENCE</scope>
</reference>
<dbReference type="InterPro" id="IPR011060">
    <property type="entry name" value="RibuloseP-bd_barrel"/>
</dbReference>
<dbReference type="GO" id="GO:0004834">
    <property type="term" value="F:tryptophan synthase activity"/>
    <property type="evidence" value="ECO:0007669"/>
    <property type="project" value="UniProtKB-EC"/>
</dbReference>
<dbReference type="UniPathway" id="UPA00035">
    <property type="reaction ID" value="UER00044"/>
</dbReference>
<gene>
    <name evidence="9" type="ORF">METZ01_LOCUS55350</name>
</gene>
<protein>
    <recommendedName>
        <fullName evidence="3">tryptophan synthase</fullName>
        <ecNumber evidence="3">4.2.1.20</ecNumber>
    </recommendedName>
</protein>
<comment type="subunit">
    <text evidence="2">Tetramer of two alpha and two beta chains.</text>
</comment>